<accession>A0ABV7H7N5</accession>
<proteinExistence type="predicted"/>
<protein>
    <recommendedName>
        <fullName evidence="4">Outer membrane lipoprotein</fullName>
    </recommendedName>
</protein>
<evidence type="ECO:0000313" key="3">
    <source>
        <dbReference type="Proteomes" id="UP001595556"/>
    </source>
</evidence>
<dbReference type="Proteomes" id="UP001595556">
    <property type="component" value="Unassembled WGS sequence"/>
</dbReference>
<organism evidence="2 3">
    <name type="scientific">Piscinibacterium candidicorallinum</name>
    <dbReference type="NCBI Taxonomy" id="1793872"/>
    <lineage>
        <taxon>Bacteria</taxon>
        <taxon>Pseudomonadati</taxon>
        <taxon>Pseudomonadota</taxon>
        <taxon>Betaproteobacteria</taxon>
        <taxon>Burkholderiales</taxon>
        <taxon>Piscinibacterium</taxon>
    </lineage>
</organism>
<name>A0ABV7H7N5_9BURK</name>
<keyword evidence="3" id="KW-1185">Reference proteome</keyword>
<gene>
    <name evidence="2" type="ORF">ACFOEN_13990</name>
</gene>
<dbReference type="EMBL" id="JBHRTI010000007">
    <property type="protein sequence ID" value="MFC3148738.1"/>
    <property type="molecule type" value="Genomic_DNA"/>
</dbReference>
<evidence type="ECO:0000313" key="2">
    <source>
        <dbReference type="EMBL" id="MFC3148738.1"/>
    </source>
</evidence>
<feature type="region of interest" description="Disordered" evidence="1">
    <location>
        <begin position="39"/>
        <end position="68"/>
    </location>
</feature>
<feature type="compositionally biased region" description="Pro residues" evidence="1">
    <location>
        <begin position="50"/>
        <end position="64"/>
    </location>
</feature>
<evidence type="ECO:0000256" key="1">
    <source>
        <dbReference type="SAM" id="MobiDB-lite"/>
    </source>
</evidence>
<reference evidence="3" key="1">
    <citation type="journal article" date="2019" name="Int. J. Syst. Evol. Microbiol.">
        <title>The Global Catalogue of Microorganisms (GCM) 10K type strain sequencing project: providing services to taxonomists for standard genome sequencing and annotation.</title>
        <authorList>
            <consortium name="The Broad Institute Genomics Platform"/>
            <consortium name="The Broad Institute Genome Sequencing Center for Infectious Disease"/>
            <person name="Wu L."/>
            <person name="Ma J."/>
        </authorList>
    </citation>
    <scope>NUCLEOTIDE SEQUENCE [LARGE SCALE GENOMIC DNA]</scope>
    <source>
        <strain evidence="3">KCTC 52168</strain>
    </source>
</reference>
<dbReference type="RefSeq" id="WP_377304943.1">
    <property type="nucleotide sequence ID" value="NZ_CP180191.1"/>
</dbReference>
<evidence type="ECO:0008006" key="4">
    <source>
        <dbReference type="Google" id="ProtNLM"/>
    </source>
</evidence>
<sequence>MPSNVPERRSAGRRLRTGLTLCCMVAVLAGCSLLRSPMPPDVPGPSAQSTPPPAPVTKPGPVPTPRGGITLDGQCSQKEDDGFREQATLQVRGGEVQALDWKLWVGNKGSCSFSLAQFRQTKTRPSIELQPVDGGACKLMIWSDPRRITLAHANCQRYCTGNVYDRAWPVMFDPKSGACAKNDR</sequence>
<comment type="caution">
    <text evidence="2">The sequence shown here is derived from an EMBL/GenBank/DDBJ whole genome shotgun (WGS) entry which is preliminary data.</text>
</comment>